<feature type="coiled-coil region" evidence="3">
    <location>
        <begin position="97"/>
        <end position="124"/>
    </location>
</feature>
<dbReference type="SUPFAM" id="SSF53822">
    <property type="entry name" value="Periplasmic binding protein-like I"/>
    <property type="match status" value="1"/>
</dbReference>
<dbReference type="EMBL" id="JAMPKM010000005">
    <property type="protein sequence ID" value="MEP0817495.1"/>
    <property type="molecule type" value="Genomic_DNA"/>
</dbReference>
<dbReference type="Pfam" id="PF13458">
    <property type="entry name" value="Peripla_BP_6"/>
    <property type="match status" value="1"/>
</dbReference>
<dbReference type="InterPro" id="IPR028082">
    <property type="entry name" value="Peripla_BP_I"/>
</dbReference>
<dbReference type="Proteomes" id="UP001464891">
    <property type="component" value="Unassembled WGS sequence"/>
</dbReference>
<comment type="caution">
    <text evidence="6">The sequence shown here is derived from an EMBL/GenBank/DDBJ whole genome shotgun (WGS) entry which is preliminary data.</text>
</comment>
<dbReference type="InterPro" id="IPR024983">
    <property type="entry name" value="CHAT_dom"/>
</dbReference>
<dbReference type="PANTHER" id="PTHR30483">
    <property type="entry name" value="LEUCINE-SPECIFIC-BINDING PROTEIN"/>
    <property type="match status" value="1"/>
</dbReference>
<proteinExistence type="inferred from homology"/>
<gene>
    <name evidence="6" type="ORF">NC998_10350</name>
</gene>
<evidence type="ECO:0000313" key="6">
    <source>
        <dbReference type="EMBL" id="MEP0817495.1"/>
    </source>
</evidence>
<name>A0ABV0J6T4_9CYAN</name>
<sequence length="802" mass="88098">MSKLVVFKFGEGSFAQGFPVTLQIGDDGQASAIEVRGRFPAAPDIPQLYQQWQHLYYRLGGMRIEVPPAQVTNVSTVTECDQAAQKLRASLIHWWSQASVRDLREQVQEEVQRHEAARVIVQTQDLLLRKLPWHLWALFERRPGAEMALCADYAPPSPPLHSPVRILAVLGNSEGIDVQADRAVLEQLPGAKVTLLEKPCRQQLTEQLWSQPWDILFFAGHSSSEERGQIQINDTETLSLDQLRYGLKAAVRNNLKLAIFNSCDGLELARHLADLGIPQVIVMREPVPDPVAQAFLRYFLQAFAQGQSLYLSVRQAREQLQGMEGDFPCASWLPVLCQNPVESPLAWPVVRKPYGLAKTLFGGAIAALCTGMLQPTPPLPTPWANRISLGDKILVRASATPTKEAGVKAFRTKQFSSAAQQFQASLQQQHNDPETLIYLNNARIANQAAVRVAVSVPIGSNLNVAQEILRGVAQAQDEINRQGGLRGQLLQVAIADDENQPAIARQIATALVKDTQTIAVVGHNASDASVAAAPIYDEGELVMLSPTSFSDKLSSSGKYIFRMVPSIRFIADALARYTIKNDYKVKIAICSDTAAVDNESFRNQFTAAVFADGGQFINVPCDFSASDFNAETAIATIISSGADSILLAPHVDRINKAVEMARANQGRLTLFGSPTLYTSQTLQAGQNTVNGLVLPVPWHPTPRAKHSFLREAQQLWGGSVNWRTAMSYDATKTVYMGLQHQQTRKGLRDTLRSPDFLLEGASGVIQFLPSGERRIVPSIGVLVKVQPSTKAPLRYEFALLKP</sequence>
<feature type="domain" description="CHAT" evidence="4">
    <location>
        <begin position="178"/>
        <end position="325"/>
    </location>
</feature>
<dbReference type="InterPro" id="IPR028081">
    <property type="entry name" value="Leu-bd"/>
</dbReference>
<dbReference type="Gene3D" id="3.40.50.2300">
    <property type="match status" value="2"/>
</dbReference>
<accession>A0ABV0J6T4</accession>
<comment type="similarity">
    <text evidence="1">Belongs to the leucine-binding protein family.</text>
</comment>
<dbReference type="Pfam" id="PF12770">
    <property type="entry name" value="CHAT"/>
    <property type="match status" value="1"/>
</dbReference>
<keyword evidence="3" id="KW-0175">Coiled coil</keyword>
<organism evidence="6 7">
    <name type="scientific">Trichocoleus desertorum GB2-A4</name>
    <dbReference type="NCBI Taxonomy" id="2933944"/>
    <lineage>
        <taxon>Bacteria</taxon>
        <taxon>Bacillati</taxon>
        <taxon>Cyanobacteriota</taxon>
        <taxon>Cyanophyceae</taxon>
        <taxon>Leptolyngbyales</taxon>
        <taxon>Trichocoleusaceae</taxon>
        <taxon>Trichocoleus</taxon>
    </lineage>
</organism>
<dbReference type="CDD" id="cd06268">
    <property type="entry name" value="PBP1_ABC_transporter_LIVBP-like"/>
    <property type="match status" value="1"/>
</dbReference>
<dbReference type="RefSeq" id="WP_190435538.1">
    <property type="nucleotide sequence ID" value="NZ_JAMPKM010000005.1"/>
</dbReference>
<dbReference type="InterPro" id="IPR051010">
    <property type="entry name" value="BCAA_transport"/>
</dbReference>
<evidence type="ECO:0000256" key="3">
    <source>
        <dbReference type="SAM" id="Coils"/>
    </source>
</evidence>
<evidence type="ECO:0000256" key="2">
    <source>
        <dbReference type="ARBA" id="ARBA00022729"/>
    </source>
</evidence>
<reference evidence="6 7" key="1">
    <citation type="submission" date="2022-04" db="EMBL/GenBank/DDBJ databases">
        <title>Positive selection, recombination, and allopatry shape intraspecific diversity of widespread and dominant cyanobacteria.</title>
        <authorList>
            <person name="Wei J."/>
            <person name="Shu W."/>
            <person name="Hu C."/>
        </authorList>
    </citation>
    <scope>NUCLEOTIDE SEQUENCE [LARGE SCALE GENOMIC DNA]</scope>
    <source>
        <strain evidence="6 7">GB2-A4</strain>
    </source>
</reference>
<evidence type="ECO:0000259" key="5">
    <source>
        <dbReference type="Pfam" id="PF13458"/>
    </source>
</evidence>
<evidence type="ECO:0000256" key="1">
    <source>
        <dbReference type="ARBA" id="ARBA00010062"/>
    </source>
</evidence>
<evidence type="ECO:0000313" key="7">
    <source>
        <dbReference type="Proteomes" id="UP001464891"/>
    </source>
</evidence>
<keyword evidence="2" id="KW-0732">Signal</keyword>
<feature type="domain" description="Leucine-binding protein" evidence="5">
    <location>
        <begin position="451"/>
        <end position="769"/>
    </location>
</feature>
<protein>
    <submittedName>
        <fullName evidence="6">ABC transporter substrate-binding protein</fullName>
    </submittedName>
</protein>
<dbReference type="PANTHER" id="PTHR30483:SF6">
    <property type="entry name" value="PERIPLASMIC BINDING PROTEIN OF ABC TRANSPORTER FOR NATURAL AMINO ACIDS"/>
    <property type="match status" value="1"/>
</dbReference>
<evidence type="ECO:0000259" key="4">
    <source>
        <dbReference type="Pfam" id="PF12770"/>
    </source>
</evidence>
<keyword evidence="7" id="KW-1185">Reference proteome</keyword>